<dbReference type="GO" id="GO:0004519">
    <property type="term" value="F:endonuclease activity"/>
    <property type="evidence" value="ECO:0007669"/>
    <property type="project" value="UniProtKB-KW"/>
</dbReference>
<dbReference type="EMBL" id="CP029494">
    <property type="protein sequence ID" value="AWN23210.1"/>
    <property type="molecule type" value="Genomic_DNA"/>
</dbReference>
<accession>A0A2Z3JIK5</accession>
<gene>
    <name evidence="2" type="ORF">DKM44_08205</name>
</gene>
<keyword evidence="3" id="KW-1185">Reference proteome</keyword>
<dbReference type="KEGG" id="dez:DKM44_08205"/>
<name>A0A2Z3JIK5_9DEIO</name>
<dbReference type="Proteomes" id="UP000245368">
    <property type="component" value="Chromosome"/>
</dbReference>
<keyword evidence="2" id="KW-0378">Hydrolase</keyword>
<feature type="region of interest" description="Disordered" evidence="1">
    <location>
        <begin position="31"/>
        <end position="50"/>
    </location>
</feature>
<reference evidence="2 3" key="1">
    <citation type="submission" date="2018-05" db="EMBL/GenBank/DDBJ databases">
        <title>Complete Genome Sequence of Deinococcus sp. strain 17bor-2.</title>
        <authorList>
            <person name="Srinivasan S."/>
        </authorList>
    </citation>
    <scope>NUCLEOTIDE SEQUENCE [LARGE SCALE GENOMIC DNA]</scope>
    <source>
        <strain evidence="2 3">17bor-2</strain>
    </source>
</reference>
<dbReference type="AlphaFoldDB" id="A0A2Z3JIK5"/>
<evidence type="ECO:0000313" key="3">
    <source>
        <dbReference type="Proteomes" id="UP000245368"/>
    </source>
</evidence>
<evidence type="ECO:0000256" key="1">
    <source>
        <dbReference type="SAM" id="MobiDB-lite"/>
    </source>
</evidence>
<dbReference type="OrthoDB" id="9104842at2"/>
<sequence length="171" mass="18838">MRRHNALPLLVLFAVLIVLAAYLLLRQPGTGRVESPRPAESLPNPTLTPGDVLTSDRAVICRSGYTQTVRNVPSSLKTQVYRSYGVTSRQPGEYEIDHLISLELGGSNSVRNLWPESYVTKPLNAHVKDSLENKLHALACNGTISMKEAQQAIAQDWTAAYVKYVGPLPTR</sequence>
<proteinExistence type="predicted"/>
<keyword evidence="2" id="KW-0255">Endonuclease</keyword>
<organism evidence="2 3">
    <name type="scientific">Deinococcus irradiatisoli</name>
    <dbReference type="NCBI Taxonomy" id="2202254"/>
    <lineage>
        <taxon>Bacteria</taxon>
        <taxon>Thermotogati</taxon>
        <taxon>Deinococcota</taxon>
        <taxon>Deinococci</taxon>
        <taxon>Deinococcales</taxon>
        <taxon>Deinococcaceae</taxon>
        <taxon>Deinococcus</taxon>
    </lineage>
</organism>
<dbReference type="RefSeq" id="WP_109826855.1">
    <property type="nucleotide sequence ID" value="NZ_CP029494.1"/>
</dbReference>
<keyword evidence="2" id="KW-0540">Nuclease</keyword>
<protein>
    <submittedName>
        <fullName evidence="2">HNH endonuclease</fullName>
    </submittedName>
</protein>
<evidence type="ECO:0000313" key="2">
    <source>
        <dbReference type="EMBL" id="AWN23210.1"/>
    </source>
</evidence>